<sequence>MIFQETPIAGLWRVLPEPRPDERGSFTRTFCAQEFAAHGLPGVFEQSSLSSNTRAGTLRGMHFQPDPHAEAKFVRCVRGAIFDVAVDLRADSPTRGQWFGETLSAGNGIGLYIAPGLAHGFQTLEDASDVLYQITPPYRPGLGAGVRWDDPAFGIRWPLAAPFLSERDATYPDWQA</sequence>
<dbReference type="PANTHER" id="PTHR21047:SF2">
    <property type="entry name" value="THYMIDINE DIPHOSPHO-4-KETO-RHAMNOSE 3,5-EPIMERASE"/>
    <property type="match status" value="1"/>
</dbReference>
<evidence type="ECO:0000256" key="3">
    <source>
        <dbReference type="ARBA" id="ARBA00012098"/>
    </source>
</evidence>
<evidence type="ECO:0000313" key="8">
    <source>
        <dbReference type="EMBL" id="MDQ0448072.1"/>
    </source>
</evidence>
<evidence type="ECO:0000256" key="5">
    <source>
        <dbReference type="ARBA" id="ARBA00029758"/>
    </source>
</evidence>
<evidence type="ECO:0000256" key="4">
    <source>
        <dbReference type="ARBA" id="ARBA00019595"/>
    </source>
</evidence>
<reference evidence="8 9" key="1">
    <citation type="submission" date="2023-07" db="EMBL/GenBank/DDBJ databases">
        <title>Genomic Encyclopedia of Type Strains, Phase IV (KMG-IV): sequencing the most valuable type-strain genomes for metagenomic binning, comparative biology and taxonomic classification.</title>
        <authorList>
            <person name="Goeker M."/>
        </authorList>
    </citation>
    <scope>NUCLEOTIDE SEQUENCE [LARGE SCALE GENOMIC DNA]</scope>
    <source>
        <strain evidence="8 9">DSM 19013</strain>
    </source>
</reference>
<comment type="function">
    <text evidence="2">Catalyzes the epimerization of the C3' and C5'positions of dTDP-6-deoxy-D-xylo-4-hexulose, forming dTDP-6-deoxy-L-lyxo-4-hexulose.</text>
</comment>
<dbReference type="EMBL" id="JAUSVP010000006">
    <property type="protein sequence ID" value="MDQ0448072.1"/>
    <property type="molecule type" value="Genomic_DNA"/>
</dbReference>
<organism evidence="8 9">
    <name type="scientific">Methylobacterium aerolatum</name>
    <dbReference type="NCBI Taxonomy" id="418708"/>
    <lineage>
        <taxon>Bacteria</taxon>
        <taxon>Pseudomonadati</taxon>
        <taxon>Pseudomonadota</taxon>
        <taxon>Alphaproteobacteria</taxon>
        <taxon>Hyphomicrobiales</taxon>
        <taxon>Methylobacteriaceae</taxon>
        <taxon>Methylobacterium</taxon>
    </lineage>
</organism>
<accession>A0ABU0I0E7</accession>
<dbReference type="GO" id="GO:0008830">
    <property type="term" value="F:dTDP-4-dehydrorhamnose 3,5-epimerase activity"/>
    <property type="evidence" value="ECO:0007669"/>
    <property type="project" value="UniProtKB-EC"/>
</dbReference>
<keyword evidence="8" id="KW-0413">Isomerase</keyword>
<evidence type="ECO:0000256" key="1">
    <source>
        <dbReference type="ARBA" id="ARBA00001298"/>
    </source>
</evidence>
<dbReference type="InterPro" id="IPR000888">
    <property type="entry name" value="RmlC-like"/>
</dbReference>
<dbReference type="EC" id="5.1.3.13" evidence="3"/>
<dbReference type="Proteomes" id="UP001231124">
    <property type="component" value="Unassembled WGS sequence"/>
</dbReference>
<dbReference type="RefSeq" id="WP_238206040.1">
    <property type="nucleotide sequence ID" value="NZ_BPQE01000025.1"/>
</dbReference>
<proteinExistence type="predicted"/>
<protein>
    <recommendedName>
        <fullName evidence="4">dTDP-4-dehydrorhamnose 3,5-epimerase</fullName>
        <ecNumber evidence="3">5.1.3.13</ecNumber>
    </recommendedName>
    <alternativeName>
        <fullName evidence="6">Thymidine diphospho-4-keto-rhamnose 3,5-epimerase</fullName>
    </alternativeName>
    <alternativeName>
        <fullName evidence="5">dTDP-4-keto-6-deoxyglucose 3,5-epimerase</fullName>
    </alternativeName>
    <alternativeName>
        <fullName evidence="7">dTDP-6-deoxy-D-xylo-4-hexulose 3,5-epimerase</fullName>
    </alternativeName>
</protein>
<evidence type="ECO:0000256" key="6">
    <source>
        <dbReference type="ARBA" id="ARBA00031424"/>
    </source>
</evidence>
<dbReference type="SUPFAM" id="SSF51182">
    <property type="entry name" value="RmlC-like cupins"/>
    <property type="match status" value="1"/>
</dbReference>
<dbReference type="CDD" id="cd00438">
    <property type="entry name" value="cupin_RmlC"/>
    <property type="match status" value="1"/>
</dbReference>
<evidence type="ECO:0000256" key="7">
    <source>
        <dbReference type="ARBA" id="ARBA00033311"/>
    </source>
</evidence>
<dbReference type="Pfam" id="PF00908">
    <property type="entry name" value="dTDP_sugar_isom"/>
    <property type="match status" value="1"/>
</dbReference>
<dbReference type="InterPro" id="IPR014710">
    <property type="entry name" value="RmlC-like_jellyroll"/>
</dbReference>
<keyword evidence="9" id="KW-1185">Reference proteome</keyword>
<evidence type="ECO:0000313" key="9">
    <source>
        <dbReference type="Proteomes" id="UP001231124"/>
    </source>
</evidence>
<name>A0ABU0I0E7_9HYPH</name>
<dbReference type="InterPro" id="IPR011051">
    <property type="entry name" value="RmlC_Cupin_sf"/>
</dbReference>
<dbReference type="Gene3D" id="2.60.120.10">
    <property type="entry name" value="Jelly Rolls"/>
    <property type="match status" value="1"/>
</dbReference>
<comment type="catalytic activity">
    <reaction evidence="1">
        <text>dTDP-4-dehydro-6-deoxy-alpha-D-glucose = dTDP-4-dehydro-beta-L-rhamnose</text>
        <dbReference type="Rhea" id="RHEA:16969"/>
        <dbReference type="ChEBI" id="CHEBI:57649"/>
        <dbReference type="ChEBI" id="CHEBI:62830"/>
        <dbReference type="EC" id="5.1.3.13"/>
    </reaction>
</comment>
<gene>
    <name evidence="8" type="ORF">QO012_002577</name>
</gene>
<evidence type="ECO:0000256" key="2">
    <source>
        <dbReference type="ARBA" id="ARBA00001997"/>
    </source>
</evidence>
<dbReference type="PANTHER" id="PTHR21047">
    <property type="entry name" value="DTDP-6-DEOXY-D-GLUCOSE-3,5 EPIMERASE"/>
    <property type="match status" value="1"/>
</dbReference>
<comment type="caution">
    <text evidence="8">The sequence shown here is derived from an EMBL/GenBank/DDBJ whole genome shotgun (WGS) entry which is preliminary data.</text>
</comment>